<dbReference type="PRINTS" id="PR00420">
    <property type="entry name" value="RNGMNOXGNASE"/>
</dbReference>
<proteinExistence type="inferred from homology"/>
<keyword evidence="10" id="KW-1185">Reference proteome</keyword>
<keyword evidence="7" id="KW-0503">Monooxygenase</keyword>
<accession>A0A4R7C512</accession>
<sequence>MGTQFDIAVVGAGPVGLLGAIALVRSGWRVALAGPEPDGRDGRTAALLAPSIDLLRDLDLWPSLAPEAGPLRRLRLVDDTDSLFRPPPVEFRCEEIGLDAFGWNVENARLTAILADAVRAEPGIAWHTGLAEDFVSGDPASLVLADGTRIEADLVVAADGRRSRVREAAGIGASERRYRQTAVTAIFRHDRPHGEVSTEFHKRFGPMTLVPMPARGDGIWRSSLVWVTEPHHARRLAALDADTLARAVEAGCHDILGTMILDGPRGAVPLAAMHAHRFVGDRLALAGEAAHVLPPIGAQGLNLGFADIACLRRLVRPGLDPGHPASLARYDRERRSDARLRGFAVDGLNRALLSGSSLLDAARGLSLGLIGQIGPLRRAVMRAGLPPQATA</sequence>
<dbReference type="NCBIfam" id="TIGR01988">
    <property type="entry name" value="Ubi-OHases"/>
    <property type="match status" value="1"/>
</dbReference>
<dbReference type="GO" id="GO:0016705">
    <property type="term" value="F:oxidoreductase activity, acting on paired donors, with incorporation or reduction of molecular oxygen"/>
    <property type="evidence" value="ECO:0007669"/>
    <property type="project" value="InterPro"/>
</dbReference>
<dbReference type="Proteomes" id="UP000295122">
    <property type="component" value="Unassembled WGS sequence"/>
</dbReference>
<dbReference type="Gene3D" id="3.50.50.60">
    <property type="entry name" value="FAD/NAD(P)-binding domain"/>
    <property type="match status" value="2"/>
</dbReference>
<comment type="similarity">
    <text evidence="3">Belongs to the UbiH/COQ6 family.</text>
</comment>
<dbReference type="InterPro" id="IPR051205">
    <property type="entry name" value="UbiH/COQ6_monooxygenase"/>
</dbReference>
<dbReference type="OrthoDB" id="9796623at2"/>
<evidence type="ECO:0000256" key="1">
    <source>
        <dbReference type="ARBA" id="ARBA00001974"/>
    </source>
</evidence>
<dbReference type="InterPro" id="IPR036188">
    <property type="entry name" value="FAD/NAD-bd_sf"/>
</dbReference>
<dbReference type="AlphaFoldDB" id="A0A4R7C512"/>
<dbReference type="UniPathway" id="UPA00232"/>
<evidence type="ECO:0000256" key="2">
    <source>
        <dbReference type="ARBA" id="ARBA00004749"/>
    </source>
</evidence>
<dbReference type="GO" id="GO:0004497">
    <property type="term" value="F:monooxygenase activity"/>
    <property type="evidence" value="ECO:0007669"/>
    <property type="project" value="UniProtKB-KW"/>
</dbReference>
<comment type="caution">
    <text evidence="9">The sequence shown here is derived from an EMBL/GenBank/DDBJ whole genome shotgun (WGS) entry which is preliminary data.</text>
</comment>
<evidence type="ECO:0000256" key="5">
    <source>
        <dbReference type="ARBA" id="ARBA00022827"/>
    </source>
</evidence>
<feature type="domain" description="FAD-binding" evidence="8">
    <location>
        <begin position="6"/>
        <end position="336"/>
    </location>
</feature>
<organism evidence="9 10">
    <name type="scientific">Enterovirga rhinocerotis</name>
    <dbReference type="NCBI Taxonomy" id="1339210"/>
    <lineage>
        <taxon>Bacteria</taxon>
        <taxon>Pseudomonadati</taxon>
        <taxon>Pseudomonadota</taxon>
        <taxon>Alphaproteobacteria</taxon>
        <taxon>Hyphomicrobiales</taxon>
        <taxon>Methylobacteriaceae</taxon>
        <taxon>Enterovirga</taxon>
    </lineage>
</organism>
<dbReference type="InterPro" id="IPR010971">
    <property type="entry name" value="UbiH/COQ6"/>
</dbReference>
<dbReference type="SUPFAM" id="SSF51905">
    <property type="entry name" value="FAD/NAD(P)-binding domain"/>
    <property type="match status" value="1"/>
</dbReference>
<evidence type="ECO:0000313" key="9">
    <source>
        <dbReference type="EMBL" id="TDR93123.1"/>
    </source>
</evidence>
<dbReference type="RefSeq" id="WP_133768151.1">
    <property type="nucleotide sequence ID" value="NZ_SNZR01000011.1"/>
</dbReference>
<comment type="pathway">
    <text evidence="2">Cofactor biosynthesis; ubiquinone biosynthesis.</text>
</comment>
<evidence type="ECO:0000313" key="10">
    <source>
        <dbReference type="Proteomes" id="UP000295122"/>
    </source>
</evidence>
<dbReference type="Pfam" id="PF01494">
    <property type="entry name" value="FAD_binding_3"/>
    <property type="match status" value="1"/>
</dbReference>
<reference evidence="9 10" key="1">
    <citation type="submission" date="2019-03" db="EMBL/GenBank/DDBJ databases">
        <title>Genomic Encyclopedia of Type Strains, Phase IV (KMG-IV): sequencing the most valuable type-strain genomes for metagenomic binning, comparative biology and taxonomic classification.</title>
        <authorList>
            <person name="Goeker M."/>
        </authorList>
    </citation>
    <scope>NUCLEOTIDE SEQUENCE [LARGE SCALE GENOMIC DNA]</scope>
    <source>
        <strain evidence="9 10">DSM 25903</strain>
    </source>
</reference>
<evidence type="ECO:0000256" key="4">
    <source>
        <dbReference type="ARBA" id="ARBA00022630"/>
    </source>
</evidence>
<keyword evidence="6" id="KW-0560">Oxidoreductase</keyword>
<evidence type="ECO:0000256" key="3">
    <source>
        <dbReference type="ARBA" id="ARBA00005349"/>
    </source>
</evidence>
<dbReference type="EMBL" id="SNZR01000011">
    <property type="protein sequence ID" value="TDR93123.1"/>
    <property type="molecule type" value="Genomic_DNA"/>
</dbReference>
<dbReference type="PANTHER" id="PTHR43876">
    <property type="entry name" value="UBIQUINONE BIOSYNTHESIS MONOOXYGENASE COQ6, MITOCHONDRIAL"/>
    <property type="match status" value="1"/>
</dbReference>
<comment type="cofactor">
    <cofactor evidence="1">
        <name>FAD</name>
        <dbReference type="ChEBI" id="CHEBI:57692"/>
    </cofactor>
</comment>
<dbReference type="PANTHER" id="PTHR43876:SF7">
    <property type="entry name" value="UBIQUINONE BIOSYNTHESIS MONOOXYGENASE COQ6, MITOCHONDRIAL"/>
    <property type="match status" value="1"/>
</dbReference>
<dbReference type="GO" id="GO:0071949">
    <property type="term" value="F:FAD binding"/>
    <property type="evidence" value="ECO:0007669"/>
    <property type="project" value="InterPro"/>
</dbReference>
<evidence type="ECO:0000259" key="8">
    <source>
        <dbReference type="Pfam" id="PF01494"/>
    </source>
</evidence>
<dbReference type="InterPro" id="IPR002938">
    <property type="entry name" value="FAD-bd"/>
</dbReference>
<dbReference type="GO" id="GO:0006744">
    <property type="term" value="P:ubiquinone biosynthetic process"/>
    <property type="evidence" value="ECO:0007669"/>
    <property type="project" value="UniProtKB-UniPathway"/>
</dbReference>
<evidence type="ECO:0000256" key="6">
    <source>
        <dbReference type="ARBA" id="ARBA00023002"/>
    </source>
</evidence>
<keyword evidence="5" id="KW-0274">FAD</keyword>
<gene>
    <name evidence="9" type="ORF">EV668_0377</name>
</gene>
<protein>
    <submittedName>
        <fullName evidence="9">2-octaprenyl-6-methoxyphenol hydroxylase</fullName>
    </submittedName>
</protein>
<evidence type="ECO:0000256" key="7">
    <source>
        <dbReference type="ARBA" id="ARBA00023033"/>
    </source>
</evidence>
<name>A0A4R7C512_9HYPH</name>
<keyword evidence="4" id="KW-0285">Flavoprotein</keyword>